<evidence type="ECO:0000313" key="1">
    <source>
        <dbReference type="EMBL" id="KKN42602.1"/>
    </source>
</evidence>
<accession>A0A0F9R0B4</accession>
<gene>
    <name evidence="1" type="ORF">LCGC14_0711520</name>
</gene>
<organism evidence="1">
    <name type="scientific">marine sediment metagenome</name>
    <dbReference type="NCBI Taxonomy" id="412755"/>
    <lineage>
        <taxon>unclassified sequences</taxon>
        <taxon>metagenomes</taxon>
        <taxon>ecological metagenomes</taxon>
    </lineage>
</organism>
<comment type="caution">
    <text evidence="1">The sequence shown here is derived from an EMBL/GenBank/DDBJ whole genome shotgun (WGS) entry which is preliminary data.</text>
</comment>
<protein>
    <submittedName>
        <fullName evidence="1">Uncharacterized protein</fullName>
    </submittedName>
</protein>
<dbReference type="EMBL" id="LAZR01001569">
    <property type="protein sequence ID" value="KKN42602.1"/>
    <property type="molecule type" value="Genomic_DNA"/>
</dbReference>
<proteinExistence type="predicted"/>
<sequence>MAAYYTTAKMVDLIELYVNKFNDEQKEVLNATRPLITALLNRGQLEVVGLMDRRNVDILDAKQTVTVDGSGAYALGSLTSAAYNGAESVDEVFIVAGKYCIFKDFDEYKDMVNADYTFSANEPVCYFRGESVYVEPYVASTTQLTIYYMKTPTTHVDGSGTPTAFSQPVLEIIIVYTAHLLFDYLQNPTLSDKVLNKAYSLMNVMNEKQIVIGEKEAGLD</sequence>
<name>A0A0F9R0B4_9ZZZZ</name>
<reference evidence="1" key="1">
    <citation type="journal article" date="2015" name="Nature">
        <title>Complex archaea that bridge the gap between prokaryotes and eukaryotes.</title>
        <authorList>
            <person name="Spang A."/>
            <person name="Saw J.H."/>
            <person name="Jorgensen S.L."/>
            <person name="Zaremba-Niedzwiedzka K."/>
            <person name="Martijn J."/>
            <person name="Lind A.E."/>
            <person name="van Eijk R."/>
            <person name="Schleper C."/>
            <person name="Guy L."/>
            <person name="Ettema T.J."/>
        </authorList>
    </citation>
    <scope>NUCLEOTIDE SEQUENCE</scope>
</reference>
<dbReference type="InterPro" id="IPR056209">
    <property type="entry name" value="SU10_adaptor"/>
</dbReference>
<dbReference type="Pfam" id="PF24175">
    <property type="entry name" value="SU10_adaptor"/>
    <property type="match status" value="1"/>
</dbReference>
<dbReference type="AlphaFoldDB" id="A0A0F9R0B4"/>